<name>A0A2W5T4N6_9BACT</name>
<proteinExistence type="predicted"/>
<evidence type="ECO:0000313" key="2">
    <source>
        <dbReference type="Proteomes" id="UP000249061"/>
    </source>
</evidence>
<sequence>MIAAFALLFSCESQGGKPAAPVAPPAPVQKPAPVVVDVTAQDFKFVPALPHRRVTLTDARGGKHVVDAEIAATRDQRTRGLMWRTVLPEGTGMLFLFEQEDWLSFWMRNTLIPLDMIFARADFTIVGIVENTEPKTLTARGPGNVKSQYVLEVPGGWCSKLGIKPGSKLEVDGLESLQVTP</sequence>
<dbReference type="PANTHER" id="PTHR37953">
    <property type="entry name" value="UPF0127 PROTEIN MJ1496"/>
    <property type="match status" value="1"/>
</dbReference>
<dbReference type="Proteomes" id="UP000249061">
    <property type="component" value="Unassembled WGS sequence"/>
</dbReference>
<organism evidence="1 2">
    <name type="scientific">Archangium gephyra</name>
    <dbReference type="NCBI Taxonomy" id="48"/>
    <lineage>
        <taxon>Bacteria</taxon>
        <taxon>Pseudomonadati</taxon>
        <taxon>Myxococcota</taxon>
        <taxon>Myxococcia</taxon>
        <taxon>Myxococcales</taxon>
        <taxon>Cystobacterineae</taxon>
        <taxon>Archangiaceae</taxon>
        <taxon>Archangium</taxon>
    </lineage>
</organism>
<reference evidence="1 2" key="1">
    <citation type="submission" date="2017-08" db="EMBL/GenBank/DDBJ databases">
        <title>Infants hospitalized years apart are colonized by the same room-sourced microbial strains.</title>
        <authorList>
            <person name="Brooks B."/>
            <person name="Olm M.R."/>
            <person name="Firek B.A."/>
            <person name="Baker R."/>
            <person name="Thomas B.C."/>
            <person name="Morowitz M.J."/>
            <person name="Banfield J.F."/>
        </authorList>
    </citation>
    <scope>NUCLEOTIDE SEQUENCE [LARGE SCALE GENOMIC DNA]</scope>
    <source>
        <strain evidence="1">S2_003_000_R2_14</strain>
    </source>
</reference>
<dbReference type="Gene3D" id="2.60.120.1140">
    <property type="entry name" value="Protein of unknown function DUF192"/>
    <property type="match status" value="1"/>
</dbReference>
<dbReference type="AlphaFoldDB" id="A0A2W5T4N6"/>
<evidence type="ECO:0000313" key="1">
    <source>
        <dbReference type="EMBL" id="PZR08957.1"/>
    </source>
</evidence>
<accession>A0A2W5T4N6</accession>
<comment type="caution">
    <text evidence="1">The sequence shown here is derived from an EMBL/GenBank/DDBJ whole genome shotgun (WGS) entry which is preliminary data.</text>
</comment>
<dbReference type="InterPro" id="IPR003795">
    <property type="entry name" value="DUF192"/>
</dbReference>
<dbReference type="EMBL" id="QFQP01000023">
    <property type="protein sequence ID" value="PZR08957.1"/>
    <property type="molecule type" value="Genomic_DNA"/>
</dbReference>
<evidence type="ECO:0008006" key="3">
    <source>
        <dbReference type="Google" id="ProtNLM"/>
    </source>
</evidence>
<dbReference type="PANTHER" id="PTHR37953:SF1">
    <property type="entry name" value="UPF0127 PROTEIN MJ1496"/>
    <property type="match status" value="1"/>
</dbReference>
<protein>
    <recommendedName>
        <fullName evidence="3">DUF192 domain-containing protein</fullName>
    </recommendedName>
</protein>
<dbReference type="InterPro" id="IPR038695">
    <property type="entry name" value="Saro_0823-like_sf"/>
</dbReference>
<dbReference type="Pfam" id="PF02643">
    <property type="entry name" value="DUF192"/>
    <property type="match status" value="1"/>
</dbReference>
<gene>
    <name evidence="1" type="ORF">DI536_23415</name>
</gene>